<evidence type="ECO:0000313" key="2">
    <source>
        <dbReference type="EMBL" id="KKQ55304.1"/>
    </source>
</evidence>
<gene>
    <name evidence="2" type="ORF">US75_C0026G0020</name>
</gene>
<dbReference type="EMBL" id="LBUE01000026">
    <property type="protein sequence ID" value="KKQ55304.1"/>
    <property type="molecule type" value="Genomic_DNA"/>
</dbReference>
<dbReference type="Proteomes" id="UP000034096">
    <property type="component" value="Unassembled WGS sequence"/>
</dbReference>
<evidence type="ECO:0000256" key="1">
    <source>
        <dbReference type="SAM" id="MobiDB-lite"/>
    </source>
</evidence>
<evidence type="ECO:0000313" key="3">
    <source>
        <dbReference type="Proteomes" id="UP000034096"/>
    </source>
</evidence>
<comment type="caution">
    <text evidence="2">The sequence shown here is derived from an EMBL/GenBank/DDBJ whole genome shotgun (WGS) entry which is preliminary data.</text>
</comment>
<reference evidence="2 3" key="1">
    <citation type="journal article" date="2015" name="Nature">
        <title>rRNA introns, odd ribosomes, and small enigmatic genomes across a large radiation of phyla.</title>
        <authorList>
            <person name="Brown C.T."/>
            <person name="Hug L.A."/>
            <person name="Thomas B.C."/>
            <person name="Sharon I."/>
            <person name="Castelle C.J."/>
            <person name="Singh A."/>
            <person name="Wilkins M.J."/>
            <person name="Williams K.H."/>
            <person name="Banfield J.F."/>
        </authorList>
    </citation>
    <scope>NUCLEOTIDE SEQUENCE [LARGE SCALE GENOMIC DNA]</scope>
</reference>
<dbReference type="AlphaFoldDB" id="A0A0G0L1M4"/>
<name>A0A0G0L1M4_9BACT</name>
<accession>A0A0G0L1M4</accession>
<proteinExistence type="predicted"/>
<protein>
    <submittedName>
        <fullName evidence="2">Uncharacterized protein</fullName>
    </submittedName>
</protein>
<organism evidence="2 3">
    <name type="scientific">Candidatus Woesebacteria bacterium GW2011_GWC1_38_13</name>
    <dbReference type="NCBI Taxonomy" id="1618583"/>
    <lineage>
        <taxon>Bacteria</taxon>
        <taxon>Candidatus Woeseibacteriota</taxon>
    </lineage>
</organism>
<sequence length="440" mass="50919">MAPKAEVPLKGFIKSILRQAGPDSPYAKNKQIQAERALVDRDYKRLHELSGELTGLQNLPNTLQEIYDQCMTALRYANLHDKIFQFGDQSEPKTAVELVQVADKMGIDTAKQEVVAERIKGEWKVENAQPIALLELLKKDKQGKFIHSSQLSIASLIVKDEYKKDKKTLRSTADTIKYWKNHQADALEYDKDNEKTIRTVKDAYEDLRNESINKGDEAWFDYYDYAIGNYGSMPISRFKKEVLLRDLRGRFTREEPLHTRKKKVTERQSNTNEAGEQHPSKEVKRVFDHPIMSSVEVTLSGKFRNEKIMNGIETKVLDGQDPYRIAGSNGWNHRVPENAKSMLEKSAINAKSKIDAQIVRYNDREVFCYLRDRVMPILRSKDKDRKIAARIVNKTEFEAIKFLNALLRSFNSDERMKKSDETLSILFQDNRQQLNAMECY</sequence>
<feature type="region of interest" description="Disordered" evidence="1">
    <location>
        <begin position="254"/>
        <end position="281"/>
    </location>
</feature>